<keyword evidence="1" id="KW-1133">Transmembrane helix</keyword>
<keyword evidence="1" id="KW-0472">Membrane</keyword>
<dbReference type="HOGENOM" id="CLU_073830_0_0_9"/>
<keyword evidence="4" id="KW-1185">Reference proteome</keyword>
<dbReference type="AlphaFoldDB" id="Q894V6"/>
<gene>
    <name evidence="3" type="ordered locus">CTC_01428</name>
</gene>
<dbReference type="InterPro" id="IPR003675">
    <property type="entry name" value="Rce1/LyrA-like_dom"/>
</dbReference>
<dbReference type="GO" id="GO:0004175">
    <property type="term" value="F:endopeptidase activity"/>
    <property type="evidence" value="ECO:0007669"/>
    <property type="project" value="UniProtKB-ARBA"/>
</dbReference>
<feature type="transmembrane region" description="Helical" evidence="1">
    <location>
        <begin position="143"/>
        <end position="167"/>
    </location>
</feature>
<feature type="transmembrane region" description="Helical" evidence="1">
    <location>
        <begin position="104"/>
        <end position="122"/>
    </location>
</feature>
<keyword evidence="1" id="KW-0812">Transmembrane</keyword>
<feature type="transmembrane region" description="Helical" evidence="1">
    <location>
        <begin position="75"/>
        <end position="98"/>
    </location>
</feature>
<feature type="transmembrane region" description="Helical" evidence="1">
    <location>
        <begin position="43"/>
        <end position="63"/>
    </location>
</feature>
<dbReference type="GO" id="GO:0080120">
    <property type="term" value="P:CAAX-box protein maturation"/>
    <property type="evidence" value="ECO:0007669"/>
    <property type="project" value="UniProtKB-ARBA"/>
</dbReference>
<evidence type="ECO:0000259" key="2">
    <source>
        <dbReference type="Pfam" id="PF02517"/>
    </source>
</evidence>
<protein>
    <submittedName>
        <fullName evidence="3">Membrane spanning protein</fullName>
    </submittedName>
</protein>
<dbReference type="InterPro" id="IPR042150">
    <property type="entry name" value="MmRce1-like"/>
</dbReference>
<proteinExistence type="predicted"/>
<dbReference type="PANTHER" id="PTHR35797:SF1">
    <property type="entry name" value="PROTEASE"/>
    <property type="match status" value="1"/>
</dbReference>
<evidence type="ECO:0000313" key="3">
    <source>
        <dbReference type="EMBL" id="AAO35986.1"/>
    </source>
</evidence>
<organism evidence="3 4">
    <name type="scientific">Clostridium tetani (strain Massachusetts / E88)</name>
    <dbReference type="NCBI Taxonomy" id="212717"/>
    <lineage>
        <taxon>Bacteria</taxon>
        <taxon>Bacillati</taxon>
        <taxon>Bacillota</taxon>
        <taxon>Clostridia</taxon>
        <taxon>Eubacteriales</taxon>
        <taxon>Clostridiaceae</taxon>
        <taxon>Clostridium</taxon>
    </lineage>
</organism>
<sequence length="332" mass="38283">MNKYNISSKDLTLFFIITFGLTISMGIVMAIASSYGFGIDTMGNFALIQMYYPSIGVMIALLLNSEKRKELPIKFYVSFLFFTITSIIYLLVSIFVFHKDADMGIQYWTMFGSIIVALMYFTEKKERIDNFGLRGGKNVKKSIAYIFLFLILYICTILLESLIFGGFKESIAPFKNLKTLINIFWLPLLFPLSFLAFLGEEYGWRYFLQTALQERIGKKGGVIFLGFIWGIWHLPLNMFFYSPKTSFYSILNQLIVCTAYAIFFGFVYMKTENVWTVSMIHFLNNSLAFIIYGSTGSDIVLSIQLVLGSLICMCIVYLPFLFTKEYKKQKQK</sequence>
<dbReference type="RefSeq" id="WP_011099646.1">
    <property type="nucleotide sequence ID" value="NC_004557.1"/>
</dbReference>
<dbReference type="EMBL" id="AE015927">
    <property type="protein sequence ID" value="AAO35986.1"/>
    <property type="molecule type" value="Genomic_DNA"/>
</dbReference>
<feature type="transmembrane region" description="Helical" evidence="1">
    <location>
        <begin position="274"/>
        <end position="293"/>
    </location>
</feature>
<feature type="transmembrane region" description="Helical" evidence="1">
    <location>
        <begin position="299"/>
        <end position="322"/>
    </location>
</feature>
<dbReference type="GeneID" id="24254796"/>
<dbReference type="Proteomes" id="UP000001412">
    <property type="component" value="Chromosome"/>
</dbReference>
<dbReference type="KEGG" id="ctc:CTC_01428"/>
<name>Q894V6_CLOTE</name>
<feature type="transmembrane region" description="Helical" evidence="1">
    <location>
        <begin position="12"/>
        <end position="37"/>
    </location>
</feature>
<dbReference type="Pfam" id="PF02517">
    <property type="entry name" value="Rce1-like"/>
    <property type="match status" value="1"/>
</dbReference>
<dbReference type="PANTHER" id="PTHR35797">
    <property type="entry name" value="PROTEASE-RELATED"/>
    <property type="match status" value="1"/>
</dbReference>
<feature type="transmembrane region" description="Helical" evidence="1">
    <location>
        <begin position="220"/>
        <end position="241"/>
    </location>
</feature>
<accession>Q894V6</accession>
<feature type="domain" description="CAAX prenyl protease 2/Lysostaphin resistance protein A-like" evidence="2">
    <location>
        <begin position="184"/>
        <end position="286"/>
    </location>
</feature>
<evidence type="ECO:0000313" key="4">
    <source>
        <dbReference type="Proteomes" id="UP000001412"/>
    </source>
</evidence>
<feature type="transmembrane region" description="Helical" evidence="1">
    <location>
        <begin position="179"/>
        <end position="199"/>
    </location>
</feature>
<evidence type="ECO:0000256" key="1">
    <source>
        <dbReference type="SAM" id="Phobius"/>
    </source>
</evidence>
<dbReference type="STRING" id="212717.CTC_01428"/>
<reference evidence="3 4" key="1">
    <citation type="journal article" date="2003" name="Proc. Natl. Acad. Sci. U.S.A.">
        <title>The genome sequence of Clostridium tetani, the causative agent of tetanus disease.</title>
        <authorList>
            <person name="Brueggemann H."/>
            <person name="Baumer S."/>
            <person name="Fricke W.F."/>
            <person name="Wiezer A."/>
            <person name="Liesegang H."/>
            <person name="Decker I."/>
            <person name="Herzberg C."/>
            <person name="Martinez-Arias R."/>
            <person name="Merkl R."/>
            <person name="Henne A."/>
            <person name="Gottschalk G."/>
        </authorList>
    </citation>
    <scope>NUCLEOTIDE SEQUENCE [LARGE SCALE GENOMIC DNA]</scope>
    <source>
        <strain evidence="4">Massachusetts / E88</strain>
    </source>
</reference>
<dbReference type="OrthoDB" id="9777755at2"/>
<feature type="transmembrane region" description="Helical" evidence="1">
    <location>
        <begin position="247"/>
        <end position="267"/>
    </location>
</feature>